<sequence length="243" mass="27060">MSSVLLWLVIIVAVVGVTVFVVIIVAVVVVVESSSVVKLSLHRVEFKKLLIKKYCPRTKVQKMEDEFYHLTVKGNNLKTYVRRFQELETLCPTMVPDSEKIIEVFIGGLPRSIEGNVTASRPQTLEEAINIAQRLMDQSSVQLLRENTDSVRSNQRIRPTTPSVPLKLIGGRERVHPGDSEFPQFAPRDVPDLSYESFLLLQYIEGVKGFLEALELKGGDGGACKLLGRLLGDVIEVLEVLGC</sequence>
<gene>
    <name evidence="3" type="ORF">Tco_0681680</name>
</gene>
<evidence type="ECO:0000313" key="3">
    <source>
        <dbReference type="EMBL" id="GJS67116.1"/>
    </source>
</evidence>
<reference evidence="3" key="1">
    <citation type="journal article" date="2022" name="Int. J. Mol. Sci.">
        <title>Draft Genome of Tanacetum Coccineum: Genomic Comparison of Closely Related Tanacetum-Family Plants.</title>
        <authorList>
            <person name="Yamashiro T."/>
            <person name="Shiraishi A."/>
            <person name="Nakayama K."/>
            <person name="Satake H."/>
        </authorList>
    </citation>
    <scope>NUCLEOTIDE SEQUENCE</scope>
</reference>
<dbReference type="InterPro" id="IPR005162">
    <property type="entry name" value="Retrotrans_gag_dom"/>
</dbReference>
<dbReference type="Pfam" id="PF03732">
    <property type="entry name" value="Retrotrans_gag"/>
    <property type="match status" value="1"/>
</dbReference>
<keyword evidence="3" id="KW-0695">RNA-directed DNA polymerase</keyword>
<keyword evidence="1" id="KW-0472">Membrane</keyword>
<comment type="caution">
    <text evidence="3">The sequence shown here is derived from an EMBL/GenBank/DDBJ whole genome shotgun (WGS) entry which is preliminary data.</text>
</comment>
<name>A0ABQ4XPY3_9ASTR</name>
<keyword evidence="3" id="KW-0808">Transferase</keyword>
<keyword evidence="3" id="KW-0548">Nucleotidyltransferase</keyword>
<accession>A0ABQ4XPY3</accession>
<organism evidence="3 4">
    <name type="scientific">Tanacetum coccineum</name>
    <dbReference type="NCBI Taxonomy" id="301880"/>
    <lineage>
        <taxon>Eukaryota</taxon>
        <taxon>Viridiplantae</taxon>
        <taxon>Streptophyta</taxon>
        <taxon>Embryophyta</taxon>
        <taxon>Tracheophyta</taxon>
        <taxon>Spermatophyta</taxon>
        <taxon>Magnoliopsida</taxon>
        <taxon>eudicotyledons</taxon>
        <taxon>Gunneridae</taxon>
        <taxon>Pentapetalae</taxon>
        <taxon>asterids</taxon>
        <taxon>campanulids</taxon>
        <taxon>Asterales</taxon>
        <taxon>Asteraceae</taxon>
        <taxon>Asteroideae</taxon>
        <taxon>Anthemideae</taxon>
        <taxon>Anthemidinae</taxon>
        <taxon>Tanacetum</taxon>
    </lineage>
</organism>
<keyword evidence="1" id="KW-1133">Transmembrane helix</keyword>
<proteinExistence type="predicted"/>
<evidence type="ECO:0000256" key="1">
    <source>
        <dbReference type="SAM" id="Phobius"/>
    </source>
</evidence>
<evidence type="ECO:0000259" key="2">
    <source>
        <dbReference type="Pfam" id="PF03732"/>
    </source>
</evidence>
<feature type="transmembrane region" description="Helical" evidence="1">
    <location>
        <begin position="6"/>
        <end position="31"/>
    </location>
</feature>
<evidence type="ECO:0000313" key="4">
    <source>
        <dbReference type="Proteomes" id="UP001151760"/>
    </source>
</evidence>
<dbReference type="GO" id="GO:0003964">
    <property type="term" value="F:RNA-directed DNA polymerase activity"/>
    <property type="evidence" value="ECO:0007669"/>
    <property type="project" value="UniProtKB-KW"/>
</dbReference>
<protein>
    <submittedName>
        <fullName evidence="3">Reverse transcriptase domain-containing protein</fullName>
    </submittedName>
</protein>
<feature type="domain" description="Retrotransposon gag" evidence="2">
    <location>
        <begin position="45"/>
        <end position="110"/>
    </location>
</feature>
<dbReference type="Proteomes" id="UP001151760">
    <property type="component" value="Unassembled WGS sequence"/>
</dbReference>
<keyword evidence="4" id="KW-1185">Reference proteome</keyword>
<reference evidence="3" key="2">
    <citation type="submission" date="2022-01" db="EMBL/GenBank/DDBJ databases">
        <authorList>
            <person name="Yamashiro T."/>
            <person name="Shiraishi A."/>
            <person name="Satake H."/>
            <person name="Nakayama K."/>
        </authorList>
    </citation>
    <scope>NUCLEOTIDE SEQUENCE</scope>
</reference>
<dbReference type="EMBL" id="BQNB010009695">
    <property type="protein sequence ID" value="GJS67116.1"/>
    <property type="molecule type" value="Genomic_DNA"/>
</dbReference>
<keyword evidence="1" id="KW-0812">Transmembrane</keyword>